<accession>A0A2S9MYK4</accession>
<dbReference type="RefSeq" id="WP_105798595.1">
    <property type="nucleotide sequence ID" value="NZ_PVGH01000025.1"/>
</dbReference>
<comment type="similarity">
    <text evidence="1">Belongs to the antirestriction protein family.</text>
</comment>
<protein>
    <submittedName>
        <fullName evidence="2">Antirestriction protein</fullName>
    </submittedName>
</protein>
<name>A0A2S9MYK4_9BURK</name>
<proteinExistence type="inferred from homology"/>
<reference evidence="2 3" key="1">
    <citation type="submission" date="2018-03" db="EMBL/GenBank/DDBJ databases">
        <authorList>
            <person name="Keele B.F."/>
        </authorList>
    </citation>
    <scope>NUCLEOTIDE SEQUENCE [LARGE SCALE GENOMIC DNA]</scope>
    <source>
        <strain evidence="2 3">AU19729</strain>
    </source>
</reference>
<organism evidence="2 3">
    <name type="scientific">Burkholderia multivorans</name>
    <dbReference type="NCBI Taxonomy" id="87883"/>
    <lineage>
        <taxon>Bacteria</taxon>
        <taxon>Pseudomonadati</taxon>
        <taxon>Pseudomonadota</taxon>
        <taxon>Betaproteobacteria</taxon>
        <taxon>Burkholderiales</taxon>
        <taxon>Burkholderiaceae</taxon>
        <taxon>Burkholderia</taxon>
        <taxon>Burkholderia cepacia complex</taxon>
    </lineage>
</organism>
<comment type="caution">
    <text evidence="2">The sequence shown here is derived from an EMBL/GenBank/DDBJ whole genome shotgun (WGS) entry which is preliminary data.</text>
</comment>
<dbReference type="AlphaFoldDB" id="A0A2S9MYK4"/>
<evidence type="ECO:0000313" key="3">
    <source>
        <dbReference type="Proteomes" id="UP000238982"/>
    </source>
</evidence>
<gene>
    <name evidence="2" type="ORF">C6Q15_04135</name>
</gene>
<dbReference type="InterPro" id="IPR004914">
    <property type="entry name" value="Antirestrict"/>
</dbReference>
<evidence type="ECO:0000313" key="2">
    <source>
        <dbReference type="EMBL" id="PRF64874.1"/>
    </source>
</evidence>
<evidence type="ECO:0000256" key="1">
    <source>
        <dbReference type="ARBA" id="ARBA00008618"/>
    </source>
</evidence>
<dbReference type="Proteomes" id="UP000238982">
    <property type="component" value="Unassembled WGS sequence"/>
</dbReference>
<dbReference type="Gene3D" id="3.30.70.3580">
    <property type="entry name" value="Antirestriction protein"/>
    <property type="match status" value="1"/>
</dbReference>
<sequence length="142" mass="16229">MKKEITATPVPEHERMKFMPFLYTTYCFILAEQTMFRTARKISKDYQGGHWQFVKLSNGSGYAYPEGPTKFNVRVSGNDFEGMLSREAFGIVCTLFALSNACAYAFMKEKTAANESLAERYHQLLDYVEQLPEAKLIVKAID</sequence>
<dbReference type="EMBL" id="PVGH01000025">
    <property type="protein sequence ID" value="PRF64874.1"/>
    <property type="molecule type" value="Genomic_DNA"/>
</dbReference>
<dbReference type="InterPro" id="IPR042297">
    <property type="entry name" value="Antirestriction_sf"/>
</dbReference>
<dbReference type="Pfam" id="PF03230">
    <property type="entry name" value="Antirestrict"/>
    <property type="match status" value="1"/>
</dbReference>